<dbReference type="InterPro" id="IPR016166">
    <property type="entry name" value="FAD-bd_PCMH"/>
</dbReference>
<dbReference type="Gene3D" id="3.30.43.10">
    <property type="entry name" value="Uridine Diphospho-n-acetylenolpyruvylglucosamine Reductase, domain 2"/>
    <property type="match status" value="1"/>
</dbReference>
<dbReference type="SUPFAM" id="SSF55447">
    <property type="entry name" value="CO dehydrogenase flavoprotein C-terminal domain-like"/>
    <property type="match status" value="1"/>
</dbReference>
<feature type="domain" description="FAD-binding PCMH-type" evidence="5">
    <location>
        <begin position="1"/>
        <end position="177"/>
    </location>
</feature>
<dbReference type="PANTHER" id="PTHR42659">
    <property type="entry name" value="XANTHINE DEHYDROGENASE SUBUNIT C-RELATED"/>
    <property type="match status" value="1"/>
</dbReference>
<dbReference type="GO" id="GO:0071949">
    <property type="term" value="F:FAD binding"/>
    <property type="evidence" value="ECO:0007669"/>
    <property type="project" value="InterPro"/>
</dbReference>
<dbReference type="InterPro" id="IPR016167">
    <property type="entry name" value="FAD-bd_PCMH_sub1"/>
</dbReference>
<dbReference type="EMBL" id="VFPQ01000001">
    <property type="protein sequence ID" value="TQM76992.1"/>
    <property type="molecule type" value="Genomic_DNA"/>
</dbReference>
<evidence type="ECO:0000313" key="6">
    <source>
        <dbReference type="EMBL" id="TQM76992.1"/>
    </source>
</evidence>
<dbReference type="RefSeq" id="WP_142260789.1">
    <property type="nucleotide sequence ID" value="NZ_BMPV01000005.1"/>
</dbReference>
<feature type="region of interest" description="Disordered" evidence="4">
    <location>
        <begin position="247"/>
        <end position="266"/>
    </location>
</feature>
<dbReference type="PROSITE" id="PS51387">
    <property type="entry name" value="FAD_PCMH"/>
    <property type="match status" value="1"/>
</dbReference>
<dbReference type="AlphaFoldDB" id="A0A543J2G9"/>
<reference evidence="6 7" key="1">
    <citation type="submission" date="2019-06" db="EMBL/GenBank/DDBJ databases">
        <title>Sequencing the genomes of 1000 actinobacteria strains.</title>
        <authorList>
            <person name="Klenk H.-P."/>
        </authorList>
    </citation>
    <scope>NUCLEOTIDE SEQUENCE [LARGE SCALE GENOMIC DNA]</scope>
    <source>
        <strain evidence="6 7">DSM 43186</strain>
    </source>
</reference>
<evidence type="ECO:0000256" key="1">
    <source>
        <dbReference type="ARBA" id="ARBA00022630"/>
    </source>
</evidence>
<keyword evidence="1" id="KW-0285">Flavoprotein</keyword>
<comment type="caution">
    <text evidence="6">The sequence shown here is derived from an EMBL/GenBank/DDBJ whole genome shotgun (WGS) entry which is preliminary data.</text>
</comment>
<evidence type="ECO:0000256" key="4">
    <source>
        <dbReference type="SAM" id="MobiDB-lite"/>
    </source>
</evidence>
<protein>
    <submittedName>
        <fullName evidence="6">Carbon-monoxide dehydrogenase medium subunit</fullName>
    </submittedName>
</protein>
<evidence type="ECO:0000259" key="5">
    <source>
        <dbReference type="PROSITE" id="PS51387"/>
    </source>
</evidence>
<accession>A0A543J2G9</accession>
<dbReference type="InterPro" id="IPR002346">
    <property type="entry name" value="Mopterin_DH_FAD-bd"/>
</dbReference>
<dbReference type="InterPro" id="IPR036683">
    <property type="entry name" value="CO_DH_flav_C_dom_sf"/>
</dbReference>
<dbReference type="OrthoDB" id="9793944at2"/>
<evidence type="ECO:0000256" key="2">
    <source>
        <dbReference type="ARBA" id="ARBA00022827"/>
    </source>
</evidence>
<keyword evidence="3" id="KW-0560">Oxidoreductase</keyword>
<evidence type="ECO:0000313" key="7">
    <source>
        <dbReference type="Proteomes" id="UP000319213"/>
    </source>
</evidence>
<dbReference type="InterPro" id="IPR005107">
    <property type="entry name" value="CO_DH_flav_C"/>
</dbReference>
<dbReference type="PANTHER" id="PTHR42659:SF2">
    <property type="entry name" value="XANTHINE DEHYDROGENASE SUBUNIT C-RELATED"/>
    <property type="match status" value="1"/>
</dbReference>
<dbReference type="Pfam" id="PF00941">
    <property type="entry name" value="FAD_binding_5"/>
    <property type="match status" value="1"/>
</dbReference>
<dbReference type="SUPFAM" id="SSF56176">
    <property type="entry name" value="FAD-binding/transporter-associated domain-like"/>
    <property type="match status" value="1"/>
</dbReference>
<dbReference type="InterPro" id="IPR051312">
    <property type="entry name" value="Diverse_Substr_Oxidored"/>
</dbReference>
<dbReference type="GO" id="GO:0016491">
    <property type="term" value="F:oxidoreductase activity"/>
    <property type="evidence" value="ECO:0007669"/>
    <property type="project" value="UniProtKB-KW"/>
</dbReference>
<sequence length="286" mass="29962">MIPAPFDYVRPGSLDEAVAALADAGEDAKVLAGGQSLLPLLRLRLAYPSTLVDIGRVPELRGVRDAGDHVFIGAMTTHDEVLHSEVVRAECPLVALATATVADPAVRHRGTLGGALAHADPAGDLPAVAVALDMRMVARSRDGERVIPASEFFVDYLETALAPGEILVGVQVPKLGPGWGFHYEKFHRTAQAWAIVGVAAAVRRSNGTVEEARIGLTNMATRPVRAAAVEEAVRGAAVTDTSALRSAAAHAAENTDPPSDLHGGPDYRRHLAQVLTHRALMAAAAA</sequence>
<dbReference type="Proteomes" id="UP000319213">
    <property type="component" value="Unassembled WGS sequence"/>
</dbReference>
<dbReference type="Gene3D" id="3.30.390.50">
    <property type="entry name" value="CO dehydrogenase flavoprotein, C-terminal domain"/>
    <property type="match status" value="1"/>
</dbReference>
<proteinExistence type="predicted"/>
<dbReference type="InterPro" id="IPR036318">
    <property type="entry name" value="FAD-bd_PCMH-like_sf"/>
</dbReference>
<keyword evidence="7" id="KW-1185">Reference proteome</keyword>
<dbReference type="InterPro" id="IPR016169">
    <property type="entry name" value="FAD-bd_PCMH_sub2"/>
</dbReference>
<dbReference type="Gene3D" id="3.30.465.10">
    <property type="match status" value="1"/>
</dbReference>
<keyword evidence="2" id="KW-0274">FAD</keyword>
<gene>
    <name evidence="6" type="ORF">FHX40_3744</name>
</gene>
<name>A0A543J2G9_9ACTN</name>
<dbReference type="Pfam" id="PF03450">
    <property type="entry name" value="CO_deh_flav_C"/>
    <property type="match status" value="1"/>
</dbReference>
<organism evidence="6 7">
    <name type="scientific">Thermopolyspora flexuosa</name>
    <dbReference type="NCBI Taxonomy" id="103836"/>
    <lineage>
        <taxon>Bacteria</taxon>
        <taxon>Bacillati</taxon>
        <taxon>Actinomycetota</taxon>
        <taxon>Actinomycetes</taxon>
        <taxon>Streptosporangiales</taxon>
        <taxon>Streptosporangiaceae</taxon>
        <taxon>Thermopolyspora</taxon>
    </lineage>
</organism>
<dbReference type="SMART" id="SM01092">
    <property type="entry name" value="CO_deh_flav_C"/>
    <property type="match status" value="1"/>
</dbReference>
<evidence type="ECO:0000256" key="3">
    <source>
        <dbReference type="ARBA" id="ARBA00023002"/>
    </source>
</evidence>